<dbReference type="AlphaFoldDB" id="A0AAE0WC99"/>
<gene>
    <name evidence="10" type="ORF">CHS0354_024872</name>
</gene>
<evidence type="ECO:0000256" key="8">
    <source>
        <dbReference type="SAM" id="MobiDB-lite"/>
    </source>
</evidence>
<dbReference type="GO" id="GO:0051301">
    <property type="term" value="P:cell division"/>
    <property type="evidence" value="ECO:0007669"/>
    <property type="project" value="UniProtKB-KW"/>
</dbReference>
<keyword evidence="2" id="KW-0963">Cytoplasm</keyword>
<evidence type="ECO:0000256" key="5">
    <source>
        <dbReference type="ARBA" id="ARBA00023134"/>
    </source>
</evidence>
<dbReference type="GO" id="GO:0005737">
    <property type="term" value="C:cytoplasm"/>
    <property type="evidence" value="ECO:0007669"/>
    <property type="project" value="UniProtKB-SubCell"/>
</dbReference>
<evidence type="ECO:0000256" key="4">
    <source>
        <dbReference type="ARBA" id="ARBA00022741"/>
    </source>
</evidence>
<dbReference type="PANTHER" id="PTHR18884">
    <property type="entry name" value="SEPTIN"/>
    <property type="match status" value="1"/>
</dbReference>
<feature type="domain" description="Septin-type G" evidence="9">
    <location>
        <begin position="262"/>
        <end position="535"/>
    </location>
</feature>
<sequence length="599" mass="67254">MSDRYKSPLPRLCPSKQALGGNPTMTSRLNPSPMNLTPAHTVGLRGSGISLSGVSKLAASDVNASRASSLSASSMSTPNIQDILMNDQRVYSDIGRGMRQLSSQNKSKTSNMLLGVQPSDSDSVPVRANCTLRHESVEHKSEKIESNELTIDINSTPVTQSWGTTIPCEPKSDKLSMTLAQAMVTPSKEHQNALPHSLTQTGADTVPARLQANNIEQGKEDVPMPRPRRRLTKRFSIKRLDDDEFIGFATLPEQVHRKAVKKGFEFTMIVMGETGLGKSTLINSLFLTDLYKDRIVGNVEDRLSKTVNIEKKELEIEERGIKLKLTVVDTPGFNDSISAEESWLPVVQYIDRQFEQYYKAESGVNRKNIMDTRVHCCLYFISPYGHGLKPTDIAVLKLLHNKVNIVPLIAKADMLTKAEVKRLKERIIKEIKENRINIYQFPDCDSDEDEEFKEQDRALKEAVPFAVVGSNTVVEAGGKKIRGRMYPWGIVEVENPNHCDFLKLRQMLISTHMQDLKDVTADVHYENYRAQHIASEMSHAHKERGKLKRDSNPGMEDTEKLLQQKEAEIKKMQEMLARMQAQLQGVSPAKQMNGRVQAM</sequence>
<feature type="region of interest" description="Disordered" evidence="8">
    <location>
        <begin position="537"/>
        <end position="557"/>
    </location>
</feature>
<dbReference type="InterPro" id="IPR027417">
    <property type="entry name" value="P-loop_NTPase"/>
</dbReference>
<evidence type="ECO:0000313" key="11">
    <source>
        <dbReference type="Proteomes" id="UP001195483"/>
    </source>
</evidence>
<evidence type="ECO:0000256" key="7">
    <source>
        <dbReference type="RuleBase" id="RU004560"/>
    </source>
</evidence>
<evidence type="ECO:0000313" key="10">
    <source>
        <dbReference type="EMBL" id="KAK3609331.1"/>
    </source>
</evidence>
<comment type="caution">
    <text evidence="10">The sequence shown here is derived from an EMBL/GenBank/DDBJ whole genome shotgun (WGS) entry which is preliminary data.</text>
</comment>
<evidence type="ECO:0000259" key="9">
    <source>
        <dbReference type="PROSITE" id="PS51719"/>
    </source>
</evidence>
<reference evidence="10" key="2">
    <citation type="journal article" date="2021" name="Genome Biol. Evol.">
        <title>Developing a high-quality reference genome for a parasitic bivalve with doubly uniparental inheritance (Bivalvia: Unionida).</title>
        <authorList>
            <person name="Smith C.H."/>
        </authorList>
    </citation>
    <scope>NUCLEOTIDE SEQUENCE</scope>
    <source>
        <strain evidence="10">CHS0354</strain>
        <tissue evidence="10">Mantle</tissue>
    </source>
</reference>
<dbReference type="Pfam" id="PF00735">
    <property type="entry name" value="Septin"/>
    <property type="match status" value="1"/>
</dbReference>
<keyword evidence="11" id="KW-1185">Reference proteome</keyword>
<name>A0AAE0WC99_9BIVA</name>
<dbReference type="EMBL" id="JAEAOA010001473">
    <property type="protein sequence ID" value="KAK3609331.1"/>
    <property type="molecule type" value="Genomic_DNA"/>
</dbReference>
<evidence type="ECO:0000256" key="6">
    <source>
        <dbReference type="ARBA" id="ARBA00023306"/>
    </source>
</evidence>
<dbReference type="InterPro" id="IPR016491">
    <property type="entry name" value="Septin"/>
</dbReference>
<dbReference type="FunFam" id="3.40.50.300:FF:000064">
    <property type="entry name" value="Septin 4"/>
    <property type="match status" value="1"/>
</dbReference>
<reference evidence="10" key="3">
    <citation type="submission" date="2023-05" db="EMBL/GenBank/DDBJ databases">
        <authorList>
            <person name="Smith C.H."/>
        </authorList>
    </citation>
    <scope>NUCLEOTIDE SEQUENCE</scope>
    <source>
        <strain evidence="10">CHS0354</strain>
        <tissue evidence="10">Mantle</tissue>
    </source>
</reference>
<dbReference type="SUPFAM" id="SSF52540">
    <property type="entry name" value="P-loop containing nucleoside triphosphate hydrolases"/>
    <property type="match status" value="1"/>
</dbReference>
<accession>A0AAE0WC99</accession>
<proteinExistence type="inferred from homology"/>
<dbReference type="CDD" id="cd01850">
    <property type="entry name" value="CDC_Septin"/>
    <property type="match status" value="1"/>
</dbReference>
<comment type="subcellular location">
    <subcellularLocation>
        <location evidence="1">Cytoplasm</location>
    </subcellularLocation>
</comment>
<dbReference type="PROSITE" id="PS51719">
    <property type="entry name" value="G_SEPTIN"/>
    <property type="match status" value="1"/>
</dbReference>
<dbReference type="Proteomes" id="UP001195483">
    <property type="component" value="Unassembled WGS sequence"/>
</dbReference>
<reference evidence="10" key="1">
    <citation type="journal article" date="2021" name="Genome Biol. Evol.">
        <title>A High-Quality Reference Genome for a Parasitic Bivalve with Doubly Uniparental Inheritance (Bivalvia: Unionida).</title>
        <authorList>
            <person name="Smith C.H."/>
        </authorList>
    </citation>
    <scope>NUCLEOTIDE SEQUENCE</scope>
    <source>
        <strain evidence="10">CHS0354</strain>
    </source>
</reference>
<protein>
    <recommendedName>
        <fullName evidence="9">Septin-type G domain-containing protein</fullName>
    </recommendedName>
</protein>
<dbReference type="Gene3D" id="3.40.50.300">
    <property type="entry name" value="P-loop containing nucleotide triphosphate hydrolases"/>
    <property type="match status" value="1"/>
</dbReference>
<feature type="region of interest" description="Disordered" evidence="8">
    <location>
        <begin position="1"/>
        <end position="26"/>
    </location>
</feature>
<keyword evidence="5 7" id="KW-0342">GTP-binding</keyword>
<evidence type="ECO:0000256" key="2">
    <source>
        <dbReference type="ARBA" id="ARBA00022490"/>
    </source>
</evidence>
<evidence type="ECO:0000256" key="1">
    <source>
        <dbReference type="ARBA" id="ARBA00004496"/>
    </source>
</evidence>
<keyword evidence="4 7" id="KW-0547">Nucleotide-binding</keyword>
<organism evidence="10 11">
    <name type="scientific">Potamilus streckersoni</name>
    <dbReference type="NCBI Taxonomy" id="2493646"/>
    <lineage>
        <taxon>Eukaryota</taxon>
        <taxon>Metazoa</taxon>
        <taxon>Spiralia</taxon>
        <taxon>Lophotrochozoa</taxon>
        <taxon>Mollusca</taxon>
        <taxon>Bivalvia</taxon>
        <taxon>Autobranchia</taxon>
        <taxon>Heteroconchia</taxon>
        <taxon>Palaeoheterodonta</taxon>
        <taxon>Unionida</taxon>
        <taxon>Unionoidea</taxon>
        <taxon>Unionidae</taxon>
        <taxon>Ambleminae</taxon>
        <taxon>Lampsilini</taxon>
        <taxon>Potamilus</taxon>
    </lineage>
</organism>
<dbReference type="InterPro" id="IPR030379">
    <property type="entry name" value="G_SEPTIN_dom"/>
</dbReference>
<evidence type="ECO:0000256" key="3">
    <source>
        <dbReference type="ARBA" id="ARBA00022618"/>
    </source>
</evidence>
<comment type="similarity">
    <text evidence="7">Belongs to the TRAFAC class TrmE-Era-EngA-EngB-Septin-like GTPase superfamily. Septin GTPase family.</text>
</comment>
<keyword evidence="3" id="KW-0132">Cell division</keyword>
<keyword evidence="6" id="KW-0131">Cell cycle</keyword>
<dbReference type="GO" id="GO:0005525">
    <property type="term" value="F:GTP binding"/>
    <property type="evidence" value="ECO:0007669"/>
    <property type="project" value="UniProtKB-KW"/>
</dbReference>